<keyword evidence="4" id="KW-0862">Zinc</keyword>
<dbReference type="GO" id="GO:0008237">
    <property type="term" value="F:metallopeptidase activity"/>
    <property type="evidence" value="ECO:0007669"/>
    <property type="project" value="UniProtKB-KW"/>
</dbReference>
<evidence type="ECO:0000256" key="5">
    <source>
        <dbReference type="ARBA" id="ARBA00023049"/>
    </source>
</evidence>
<feature type="domain" description="26S proteasome regulatory subunit RPN11 C-terminal" evidence="6">
    <location>
        <begin position="93"/>
        <end position="172"/>
    </location>
</feature>
<keyword evidence="8" id="KW-1185">Reference proteome</keyword>
<protein>
    <recommendedName>
        <fullName evidence="6">26S proteasome regulatory subunit RPN11 C-terminal domain-containing protein</fullName>
    </recommendedName>
</protein>
<dbReference type="AlphaFoldDB" id="A0A1A9UDJ8"/>
<evidence type="ECO:0000259" key="6">
    <source>
        <dbReference type="Pfam" id="PF23594"/>
    </source>
</evidence>
<keyword evidence="2" id="KW-0479">Metal-binding</keyword>
<organism evidence="7 8">
    <name type="scientific">Glossina austeni</name>
    <name type="common">Savannah tsetse fly</name>
    <dbReference type="NCBI Taxonomy" id="7395"/>
    <lineage>
        <taxon>Eukaryota</taxon>
        <taxon>Metazoa</taxon>
        <taxon>Ecdysozoa</taxon>
        <taxon>Arthropoda</taxon>
        <taxon>Hexapoda</taxon>
        <taxon>Insecta</taxon>
        <taxon>Pterygota</taxon>
        <taxon>Neoptera</taxon>
        <taxon>Endopterygota</taxon>
        <taxon>Diptera</taxon>
        <taxon>Brachycera</taxon>
        <taxon>Muscomorpha</taxon>
        <taxon>Hippoboscoidea</taxon>
        <taxon>Glossinidae</taxon>
        <taxon>Glossina</taxon>
    </lineage>
</organism>
<keyword evidence="3" id="KW-0378">Hydrolase</keyword>
<sequence length="175" mass="20062">MIARTKVQAIKKCFRLEQILLQAIGAEATRTGVEETYFMGVYTQFESIANFMGGILIPSTVEKSFLPVSVKYTRNELEQKMLLNLHKKSWKDGLTLADYNEHCSINESTVQEMLESAKNYNKALEDEEKMTPEQLAIKNVVKQDPKRHLEEKVDKVVQNNIVQYLGAMLDTIVFK</sequence>
<dbReference type="InterPro" id="IPR056263">
    <property type="entry name" value="RPN11_C"/>
</dbReference>
<reference evidence="7" key="1">
    <citation type="submission" date="2020-05" db="UniProtKB">
        <authorList>
            <consortium name="EnsemblMetazoa"/>
        </authorList>
    </citation>
    <scope>IDENTIFICATION</scope>
    <source>
        <strain evidence="7">TTRI</strain>
    </source>
</reference>
<dbReference type="STRING" id="7395.A0A1A9UDJ8"/>
<evidence type="ECO:0000256" key="2">
    <source>
        <dbReference type="ARBA" id="ARBA00022723"/>
    </source>
</evidence>
<dbReference type="Proteomes" id="UP000078200">
    <property type="component" value="Unassembled WGS sequence"/>
</dbReference>
<evidence type="ECO:0000313" key="7">
    <source>
        <dbReference type="EnsemblMetazoa" id="GAUT000943-PA"/>
    </source>
</evidence>
<dbReference type="GO" id="GO:0046872">
    <property type="term" value="F:metal ion binding"/>
    <property type="evidence" value="ECO:0007669"/>
    <property type="project" value="UniProtKB-KW"/>
</dbReference>
<accession>A0A1A9UDJ8</accession>
<dbReference type="GO" id="GO:0006508">
    <property type="term" value="P:proteolysis"/>
    <property type="evidence" value="ECO:0007669"/>
    <property type="project" value="UniProtKB-KW"/>
</dbReference>
<keyword evidence="5" id="KW-0482">Metalloprotease</keyword>
<evidence type="ECO:0000256" key="4">
    <source>
        <dbReference type="ARBA" id="ARBA00022833"/>
    </source>
</evidence>
<evidence type="ECO:0000256" key="3">
    <source>
        <dbReference type="ARBA" id="ARBA00022801"/>
    </source>
</evidence>
<dbReference type="Pfam" id="PF23594">
    <property type="entry name" value="RPN11_C"/>
    <property type="match status" value="1"/>
</dbReference>
<proteinExistence type="predicted"/>
<dbReference type="VEuPathDB" id="VectorBase:GAUT000943"/>
<evidence type="ECO:0000256" key="1">
    <source>
        <dbReference type="ARBA" id="ARBA00022670"/>
    </source>
</evidence>
<dbReference type="EnsemblMetazoa" id="GAUT000943-RA">
    <property type="protein sequence ID" value="GAUT000943-PA"/>
    <property type="gene ID" value="GAUT000943"/>
</dbReference>
<name>A0A1A9UDJ8_GLOAU</name>
<evidence type="ECO:0000313" key="8">
    <source>
        <dbReference type="Proteomes" id="UP000078200"/>
    </source>
</evidence>
<keyword evidence="1" id="KW-0645">Protease</keyword>